<dbReference type="GeneID" id="76995433"/>
<dbReference type="EMBL" id="JAMDMM010000072">
    <property type="protein sequence ID" value="MCY9611098.1"/>
    <property type="molecule type" value="Genomic_DNA"/>
</dbReference>
<reference evidence="3 4" key="1">
    <citation type="submission" date="2019-07" db="EMBL/GenBank/DDBJ databases">
        <title>Paenibacillus thiaminolyticus NRRL B-4156.</title>
        <authorList>
            <person name="Hehnly C."/>
            <person name="Zhang L."/>
        </authorList>
    </citation>
    <scope>NUCLEOTIDE SEQUENCE [LARGE SCALE GENOMIC DNA]</scope>
    <source>
        <strain evidence="3 4">NRRL B-4156</strain>
    </source>
</reference>
<feature type="region of interest" description="Disordered" evidence="1">
    <location>
        <begin position="103"/>
        <end position="144"/>
    </location>
</feature>
<evidence type="ECO:0000313" key="5">
    <source>
        <dbReference type="Proteomes" id="UP001209276"/>
    </source>
</evidence>
<reference evidence="2 5" key="2">
    <citation type="submission" date="2022-05" db="EMBL/GenBank/DDBJ databases">
        <title>Genome Sequencing of Bee-Associated Microbes.</title>
        <authorList>
            <person name="Dunlap C."/>
        </authorList>
    </citation>
    <scope>NUCLEOTIDE SEQUENCE [LARGE SCALE GENOMIC DNA]</scope>
    <source>
        <strain evidence="2 5">NRRL B-14613</strain>
    </source>
</reference>
<evidence type="ECO:0000313" key="3">
    <source>
        <dbReference type="EMBL" id="QDM47149.1"/>
    </source>
</evidence>
<dbReference type="Proteomes" id="UP001209276">
    <property type="component" value="Unassembled WGS sequence"/>
</dbReference>
<evidence type="ECO:0000313" key="2">
    <source>
        <dbReference type="EMBL" id="MCY9611098.1"/>
    </source>
</evidence>
<evidence type="ECO:0000313" key="4">
    <source>
        <dbReference type="Proteomes" id="UP000315377"/>
    </source>
</evidence>
<proteinExistence type="predicted"/>
<protein>
    <submittedName>
        <fullName evidence="3">DNA-directed RNA polymerase</fullName>
    </submittedName>
</protein>
<dbReference type="GO" id="GO:0000428">
    <property type="term" value="C:DNA-directed RNA polymerase complex"/>
    <property type="evidence" value="ECO:0007669"/>
    <property type="project" value="UniProtKB-KW"/>
</dbReference>
<keyword evidence="3" id="KW-0240">DNA-directed RNA polymerase</keyword>
<dbReference type="EMBL" id="CP041405">
    <property type="protein sequence ID" value="QDM47149.1"/>
    <property type="molecule type" value="Genomic_DNA"/>
</dbReference>
<keyword evidence="3" id="KW-0804">Transcription</keyword>
<feature type="compositionally biased region" description="Basic and acidic residues" evidence="1">
    <location>
        <begin position="134"/>
        <end position="144"/>
    </location>
</feature>
<accession>A0AAP9E0J8</accession>
<dbReference type="Proteomes" id="UP000315377">
    <property type="component" value="Chromosome"/>
</dbReference>
<sequence length="144" mass="15475">MRAFFTGTALGVIAGMYMADRRSLANLQSKLQLAGDVMQDVMGKAKNKMMDSAMMSNLADMGSAMTKAAGQSNANEFSLDKVKQLIDRDPEVKRKVDAILSENGLAPLPSSMNSSAASTSAHNALKTSVQPFESKSDMQEQARH</sequence>
<dbReference type="RefSeq" id="WP_087441996.1">
    <property type="nucleotide sequence ID" value="NZ_CABMNB010000022.1"/>
</dbReference>
<keyword evidence="5" id="KW-1185">Reference proteome</keyword>
<evidence type="ECO:0000256" key="1">
    <source>
        <dbReference type="SAM" id="MobiDB-lite"/>
    </source>
</evidence>
<dbReference type="AlphaFoldDB" id="A0AAP9E0J8"/>
<feature type="compositionally biased region" description="Low complexity" evidence="1">
    <location>
        <begin position="105"/>
        <end position="124"/>
    </location>
</feature>
<gene>
    <name evidence="3" type="ORF">FLT43_05515</name>
    <name evidence="2" type="ORF">M5W83_28540</name>
</gene>
<name>A0AAP9E0J8_PANTH</name>
<organism evidence="3 4">
    <name type="scientific">Paenibacillus thiaminolyticus</name>
    <name type="common">Bacillus thiaminolyticus</name>
    <dbReference type="NCBI Taxonomy" id="49283"/>
    <lineage>
        <taxon>Bacteria</taxon>
        <taxon>Bacillati</taxon>
        <taxon>Bacillota</taxon>
        <taxon>Bacilli</taxon>
        <taxon>Bacillales</taxon>
        <taxon>Paenibacillaceae</taxon>
        <taxon>Paenibacillus</taxon>
    </lineage>
</organism>